<evidence type="ECO:0000256" key="5">
    <source>
        <dbReference type="ARBA" id="ARBA00022968"/>
    </source>
</evidence>
<keyword evidence="9" id="KW-0326">Glycosidase</keyword>
<organism evidence="14 15">
    <name type="scientific">Mangrovibacterium diazotrophicum</name>
    <dbReference type="NCBI Taxonomy" id="1261403"/>
    <lineage>
        <taxon>Bacteria</taxon>
        <taxon>Pseudomonadati</taxon>
        <taxon>Bacteroidota</taxon>
        <taxon>Bacteroidia</taxon>
        <taxon>Marinilabiliales</taxon>
        <taxon>Prolixibacteraceae</taxon>
        <taxon>Mangrovibacterium</taxon>
    </lineage>
</organism>
<keyword evidence="10" id="KW-0961">Cell wall biogenesis/degradation</keyword>
<keyword evidence="15" id="KW-1185">Reference proteome</keyword>
<protein>
    <recommendedName>
        <fullName evidence="12">Exo-1,3-beta-glucanase D</fullName>
    </recommendedName>
</protein>
<dbReference type="GO" id="GO:0005886">
    <property type="term" value="C:plasma membrane"/>
    <property type="evidence" value="ECO:0007669"/>
    <property type="project" value="UniProtKB-SubCell"/>
</dbReference>
<reference evidence="14 15" key="1">
    <citation type="submission" date="2018-09" db="EMBL/GenBank/DDBJ databases">
        <title>Genomic Encyclopedia of Archaeal and Bacterial Type Strains, Phase II (KMG-II): from individual species to whole genera.</title>
        <authorList>
            <person name="Goeker M."/>
        </authorList>
    </citation>
    <scope>NUCLEOTIDE SEQUENCE [LARGE SCALE GENOMIC DNA]</scope>
    <source>
        <strain evidence="14 15">DSM 27148</strain>
    </source>
</reference>
<dbReference type="Proteomes" id="UP000283387">
    <property type="component" value="Unassembled WGS sequence"/>
</dbReference>
<dbReference type="Gene3D" id="2.80.10.50">
    <property type="match status" value="1"/>
</dbReference>
<dbReference type="InterPro" id="IPR008999">
    <property type="entry name" value="Actin-crosslinking"/>
</dbReference>
<dbReference type="EMBL" id="RAPN01000001">
    <property type="protein sequence ID" value="RKD90708.1"/>
    <property type="molecule type" value="Genomic_DNA"/>
</dbReference>
<gene>
    <name evidence="14" type="ORF">BC643_1051</name>
</gene>
<dbReference type="PANTHER" id="PTHR31297">
    <property type="entry name" value="GLUCAN ENDO-1,6-BETA-GLUCOSIDASE B"/>
    <property type="match status" value="1"/>
</dbReference>
<dbReference type="GO" id="GO:0009986">
    <property type="term" value="C:cell surface"/>
    <property type="evidence" value="ECO:0007669"/>
    <property type="project" value="TreeGrafter"/>
</dbReference>
<name>A0A419W5G9_9BACT</name>
<dbReference type="Gene3D" id="2.60.120.260">
    <property type="entry name" value="Galactose-binding domain-like"/>
    <property type="match status" value="1"/>
</dbReference>
<evidence type="ECO:0000256" key="9">
    <source>
        <dbReference type="ARBA" id="ARBA00023295"/>
    </source>
</evidence>
<dbReference type="GO" id="GO:0008422">
    <property type="term" value="F:beta-glucosidase activity"/>
    <property type="evidence" value="ECO:0007669"/>
    <property type="project" value="TreeGrafter"/>
</dbReference>
<dbReference type="InterPro" id="IPR008979">
    <property type="entry name" value="Galactose-bd-like_sf"/>
</dbReference>
<dbReference type="InterPro" id="IPR050386">
    <property type="entry name" value="Glycosyl_hydrolase_5"/>
</dbReference>
<evidence type="ECO:0000259" key="13">
    <source>
        <dbReference type="PROSITE" id="PS50022"/>
    </source>
</evidence>
<keyword evidence="2" id="KW-1003">Cell membrane</keyword>
<evidence type="ECO:0000256" key="3">
    <source>
        <dbReference type="ARBA" id="ARBA00022692"/>
    </source>
</evidence>
<dbReference type="GO" id="GO:0071555">
    <property type="term" value="P:cell wall organization"/>
    <property type="evidence" value="ECO:0007669"/>
    <property type="project" value="UniProtKB-KW"/>
</dbReference>
<evidence type="ECO:0000256" key="1">
    <source>
        <dbReference type="ARBA" id="ARBA00004401"/>
    </source>
</evidence>
<dbReference type="AlphaFoldDB" id="A0A419W5G9"/>
<dbReference type="SUPFAM" id="SSF50405">
    <property type="entry name" value="Actin-crosslinking proteins"/>
    <property type="match status" value="1"/>
</dbReference>
<dbReference type="InterPro" id="IPR001547">
    <property type="entry name" value="Glyco_hydro_5"/>
</dbReference>
<evidence type="ECO:0000256" key="11">
    <source>
        <dbReference type="ARBA" id="ARBA00037126"/>
    </source>
</evidence>
<keyword evidence="3" id="KW-0812">Transmembrane</keyword>
<dbReference type="Gene3D" id="3.20.20.80">
    <property type="entry name" value="Glycosidases"/>
    <property type="match status" value="1"/>
</dbReference>
<evidence type="ECO:0000256" key="10">
    <source>
        <dbReference type="ARBA" id="ARBA00023316"/>
    </source>
</evidence>
<comment type="function">
    <text evidence="11">Glucosidase involved in the degradation of cellulosic biomass. Active on lichenan.</text>
</comment>
<dbReference type="GO" id="GO:0005576">
    <property type="term" value="C:extracellular region"/>
    <property type="evidence" value="ECO:0007669"/>
    <property type="project" value="TreeGrafter"/>
</dbReference>
<keyword evidence="8" id="KW-0325">Glycoprotein</keyword>
<evidence type="ECO:0000313" key="15">
    <source>
        <dbReference type="Proteomes" id="UP000283387"/>
    </source>
</evidence>
<comment type="caution">
    <text evidence="14">The sequence shown here is derived from an EMBL/GenBank/DDBJ whole genome shotgun (WGS) entry which is preliminary data.</text>
</comment>
<evidence type="ECO:0000256" key="8">
    <source>
        <dbReference type="ARBA" id="ARBA00023180"/>
    </source>
</evidence>
<keyword evidence="4" id="KW-0378">Hydrolase</keyword>
<dbReference type="GO" id="GO:0009251">
    <property type="term" value="P:glucan catabolic process"/>
    <property type="evidence" value="ECO:0007669"/>
    <property type="project" value="TreeGrafter"/>
</dbReference>
<comment type="subcellular location">
    <subcellularLocation>
        <location evidence="1">Cell membrane</location>
        <topology evidence="1">Single-pass type II membrane protein</topology>
    </subcellularLocation>
</comment>
<feature type="domain" description="F5/8 type C" evidence="13">
    <location>
        <begin position="62"/>
        <end position="205"/>
    </location>
</feature>
<dbReference type="RefSeq" id="WP_120272090.1">
    <property type="nucleotide sequence ID" value="NZ_RAPN01000001.1"/>
</dbReference>
<proteinExistence type="predicted"/>
<keyword evidence="7" id="KW-0472">Membrane</keyword>
<dbReference type="Pfam" id="PF00150">
    <property type="entry name" value="Cellulase"/>
    <property type="match status" value="1"/>
</dbReference>
<dbReference type="InterPro" id="IPR000421">
    <property type="entry name" value="FA58C"/>
</dbReference>
<evidence type="ECO:0000256" key="6">
    <source>
        <dbReference type="ARBA" id="ARBA00022989"/>
    </source>
</evidence>
<dbReference type="SUPFAM" id="SSF49785">
    <property type="entry name" value="Galactose-binding domain-like"/>
    <property type="match status" value="1"/>
</dbReference>
<evidence type="ECO:0000256" key="2">
    <source>
        <dbReference type="ARBA" id="ARBA00022475"/>
    </source>
</evidence>
<dbReference type="SUPFAM" id="SSF51445">
    <property type="entry name" value="(Trans)glycosidases"/>
    <property type="match status" value="1"/>
</dbReference>
<dbReference type="OrthoDB" id="9800955at2"/>
<evidence type="ECO:0000256" key="4">
    <source>
        <dbReference type="ARBA" id="ARBA00022801"/>
    </source>
</evidence>
<dbReference type="CDD" id="cd23342">
    <property type="entry name" value="beta-trefoil_FSCN_ZgPorA-like"/>
    <property type="match status" value="1"/>
</dbReference>
<keyword evidence="6" id="KW-1133">Transmembrane helix</keyword>
<keyword evidence="5" id="KW-0735">Signal-anchor</keyword>
<dbReference type="NCBIfam" id="TIGR04183">
    <property type="entry name" value="Por_Secre_tail"/>
    <property type="match status" value="1"/>
</dbReference>
<dbReference type="InterPro" id="IPR017853">
    <property type="entry name" value="GH"/>
</dbReference>
<evidence type="ECO:0000256" key="7">
    <source>
        <dbReference type="ARBA" id="ARBA00023136"/>
    </source>
</evidence>
<dbReference type="InterPro" id="IPR026444">
    <property type="entry name" value="Secre_tail"/>
</dbReference>
<dbReference type="PANTHER" id="PTHR31297:SF34">
    <property type="entry name" value="GLUCAN 1,3-BETA-GLUCOSIDASE 2"/>
    <property type="match status" value="1"/>
</dbReference>
<accession>A0A419W5G9</accession>
<dbReference type="Pfam" id="PF00754">
    <property type="entry name" value="F5_F8_type_C"/>
    <property type="match status" value="1"/>
</dbReference>
<evidence type="ECO:0000256" key="12">
    <source>
        <dbReference type="ARBA" id="ARBA00041260"/>
    </source>
</evidence>
<dbReference type="PROSITE" id="PS50022">
    <property type="entry name" value="FA58C_3"/>
    <property type="match status" value="1"/>
</dbReference>
<dbReference type="Pfam" id="PF18962">
    <property type="entry name" value="Por_Secre_tail"/>
    <property type="match status" value="1"/>
</dbReference>
<sequence length="744" mass="83488">MKTRTIFLLPILILLLFTAVDKSYGQFDSSDFLKASGPYVRNKSGEGDVVALRGTNLGSWLSMEYWIGPLGYGLLNRDSWTASNTSSVSGDNLAYILDGDESTKWNSGTAQVATAGQGITIDCQKNIVFDKISLKSGGVAEESPSYYRISISTDGTSWTEVATGSATTSVVDVYLGALEARYIKILQKGNSTSTWSIAEFYLYMNDDFTVRNATYDRFGVDKADELWDYYQDQWITTVDLDSIKAMGMNMVRVPFYWMEVMNNDGSIKANGFKQLDWVVEQCSQREIYVMLDLHGAPGGLDGYITSGQATTNELWNDPESQQMTVDLWKAVATHFKGEPAVCAYDLMNEPVSSNSSFTTSDMYDLIYKAVRAIDADHIISVQAFYNFDMIDSPSQRGWENMLYQAHYYNTDYYNWDSQNGFINWALGDMAWHQLQWNTPVLAGEYNFWNNLDLWSKWMNGMNCFNGAWSNWTYKNITSTLNWGLYLGNTNTTPDLNWDSEELIKQKWDKFVTSKFRRNAGLIDTIRSYTTSVPYRGIGDYISFEAYNYTYISSESGNSAMTCSSTSLTDDKYFLVVDAGDGMIALKGNNGKYVSSNNGTSSMTCDKDEIGENEKFYWIDLASGKMALLGKGGFVSMEGGSIPINANRTGIDGWEVYYWGKKDISTSVNDIKSSSSVFPNPLSQDRTLNYTIDNLDETELAIYNTNGVKIFDQLVNGTGSVDLSFLHAGVYYLKMGQLLEKLVVL</sequence>
<evidence type="ECO:0000313" key="14">
    <source>
        <dbReference type="EMBL" id="RKD90708.1"/>
    </source>
</evidence>